<dbReference type="InterPro" id="IPR015422">
    <property type="entry name" value="PyrdxlP-dep_Trfase_small"/>
</dbReference>
<dbReference type="InterPro" id="IPR015424">
    <property type="entry name" value="PyrdxlP-dep_Trfase"/>
</dbReference>
<dbReference type="RefSeq" id="WP_382388431.1">
    <property type="nucleotide sequence ID" value="NZ_JBHLWI010000040.1"/>
</dbReference>
<organism evidence="3 4">
    <name type="scientific">Fontibacter flavus</name>
    <dbReference type="NCBI Taxonomy" id="654838"/>
    <lineage>
        <taxon>Bacteria</taxon>
        <taxon>Pseudomonadati</taxon>
        <taxon>Bacteroidota</taxon>
        <taxon>Cytophagia</taxon>
        <taxon>Cytophagales</taxon>
        <taxon>Cyclobacteriaceae</taxon>
        <taxon>Fontibacter</taxon>
    </lineage>
</organism>
<sequence>MNTKKIWLSSPHMGGNEEKYINEAFELNWIAPVGGNLNQFEEALVKYTACGHALALNSGTAALHLGLILLDVQPGDYVICQSMTFCASANPVKYLGGIPVFVDSETDTWNMCPEALERAIQACMDGSIAEKFPEIKGQIQIFAKKPKAIVPVHLYGMPAKMKEIMDIAKKYDIPVLEDAAEAVGSEYHGQKCGTFGEIGVFSFNGNKIITTSGGGALLSQNKSHIDRAKFLATQAKENTLHYEHKEIGFNYRLSNVLAGIGRGQMEVLPERIQQRRKIHNFYWEALGGIEGITFLKEPEGHFSNRWLTCVLVDPEKTGGVGWNDIIQHLAEDQIEARPLWKPMHVQESFAGAPYYGGDIAEKLFDQGLCLPSGSNMTGEDLERVVMRLKDCLEVKEGLRKAV</sequence>
<protein>
    <submittedName>
        <fullName evidence="3">DegT/DnrJ/EryC1/StrS family aminotransferase</fullName>
    </submittedName>
</protein>
<gene>
    <name evidence="3" type="ORF">ACFFIP_14620</name>
</gene>
<name>A0ABV6FVP7_9BACT</name>
<dbReference type="Pfam" id="PF01041">
    <property type="entry name" value="DegT_DnrJ_EryC1"/>
    <property type="match status" value="1"/>
</dbReference>
<dbReference type="PANTHER" id="PTHR30244:SF34">
    <property type="entry name" value="DTDP-4-AMINO-4,6-DIDEOXYGALACTOSE TRANSAMINASE"/>
    <property type="match status" value="1"/>
</dbReference>
<dbReference type="GO" id="GO:0008483">
    <property type="term" value="F:transaminase activity"/>
    <property type="evidence" value="ECO:0007669"/>
    <property type="project" value="UniProtKB-KW"/>
</dbReference>
<evidence type="ECO:0000256" key="2">
    <source>
        <dbReference type="RuleBase" id="RU004508"/>
    </source>
</evidence>
<dbReference type="Gene3D" id="3.40.640.10">
    <property type="entry name" value="Type I PLP-dependent aspartate aminotransferase-like (Major domain)"/>
    <property type="match status" value="1"/>
</dbReference>
<dbReference type="EMBL" id="JBHLWI010000040">
    <property type="protein sequence ID" value="MFC0263924.1"/>
    <property type="molecule type" value="Genomic_DNA"/>
</dbReference>
<keyword evidence="4" id="KW-1185">Reference proteome</keyword>
<dbReference type="SUPFAM" id="SSF53383">
    <property type="entry name" value="PLP-dependent transferases"/>
    <property type="match status" value="1"/>
</dbReference>
<dbReference type="CDD" id="cd00616">
    <property type="entry name" value="AHBA_syn"/>
    <property type="match status" value="1"/>
</dbReference>
<dbReference type="PIRSF" id="PIRSF000390">
    <property type="entry name" value="PLP_StrS"/>
    <property type="match status" value="1"/>
</dbReference>
<comment type="similarity">
    <text evidence="1 2">Belongs to the DegT/DnrJ/EryC1 family.</text>
</comment>
<proteinExistence type="inferred from homology"/>
<dbReference type="Gene3D" id="3.90.1150.10">
    <property type="entry name" value="Aspartate Aminotransferase, domain 1"/>
    <property type="match status" value="1"/>
</dbReference>
<evidence type="ECO:0000313" key="3">
    <source>
        <dbReference type="EMBL" id="MFC0263924.1"/>
    </source>
</evidence>
<dbReference type="InterPro" id="IPR015421">
    <property type="entry name" value="PyrdxlP-dep_Trfase_major"/>
</dbReference>
<dbReference type="InterPro" id="IPR000653">
    <property type="entry name" value="DegT/StrS_aminotransferase"/>
</dbReference>
<dbReference type="Proteomes" id="UP001589797">
    <property type="component" value="Unassembled WGS sequence"/>
</dbReference>
<accession>A0ABV6FVP7</accession>
<keyword evidence="3" id="KW-0808">Transferase</keyword>
<evidence type="ECO:0000256" key="1">
    <source>
        <dbReference type="ARBA" id="ARBA00037999"/>
    </source>
</evidence>
<comment type="caution">
    <text evidence="3">The sequence shown here is derived from an EMBL/GenBank/DDBJ whole genome shotgun (WGS) entry which is preliminary data.</text>
</comment>
<keyword evidence="2" id="KW-0663">Pyridoxal phosphate</keyword>
<evidence type="ECO:0000313" key="4">
    <source>
        <dbReference type="Proteomes" id="UP001589797"/>
    </source>
</evidence>
<reference evidence="3 4" key="1">
    <citation type="submission" date="2024-09" db="EMBL/GenBank/DDBJ databases">
        <authorList>
            <person name="Sun Q."/>
            <person name="Mori K."/>
        </authorList>
    </citation>
    <scope>NUCLEOTIDE SEQUENCE [LARGE SCALE GENOMIC DNA]</scope>
    <source>
        <strain evidence="3 4">CCM 7650</strain>
    </source>
</reference>
<dbReference type="PANTHER" id="PTHR30244">
    <property type="entry name" value="TRANSAMINASE"/>
    <property type="match status" value="1"/>
</dbReference>
<keyword evidence="3" id="KW-0032">Aminotransferase</keyword>